<comment type="similarity">
    <text evidence="4">Belongs to the class I-like SAM-binding methyltransferase superfamily. Cation-independent O-methyltransferase family. COMT subfamily.</text>
</comment>
<dbReference type="SUPFAM" id="SSF53335">
    <property type="entry name" value="S-adenosyl-L-methionine-dependent methyltransferases"/>
    <property type="match status" value="1"/>
</dbReference>
<evidence type="ECO:0000256" key="7">
    <source>
        <dbReference type="PIRSR" id="PIRSR005739-1"/>
    </source>
</evidence>
<dbReference type="Pfam" id="PF00891">
    <property type="entry name" value="Methyltransf_2"/>
    <property type="match status" value="1"/>
</dbReference>
<dbReference type="InterPro" id="IPR016461">
    <property type="entry name" value="COMT-like"/>
</dbReference>
<dbReference type="PROSITE" id="PS51683">
    <property type="entry name" value="SAM_OMT_II"/>
    <property type="match status" value="1"/>
</dbReference>
<evidence type="ECO:0000313" key="10">
    <source>
        <dbReference type="Proteomes" id="UP001652660"/>
    </source>
</evidence>
<protein>
    <recommendedName>
        <fullName evidence="5">Caffeic acid 3-O-methyltransferase</fullName>
    </recommendedName>
    <alternativeName>
        <fullName evidence="6">S-adenosysl-L-methionine:caffeic acid 3-O-methyltransferase</fullName>
    </alternativeName>
</protein>
<evidence type="ECO:0000256" key="1">
    <source>
        <dbReference type="ARBA" id="ARBA00022603"/>
    </source>
</evidence>
<gene>
    <name evidence="11" type="primary">LOC113706457</name>
</gene>
<dbReference type="GeneID" id="113706457"/>
<dbReference type="InterPro" id="IPR012967">
    <property type="entry name" value="COMT_dimerisation"/>
</dbReference>
<evidence type="ECO:0000259" key="9">
    <source>
        <dbReference type="Pfam" id="PF08100"/>
    </source>
</evidence>
<keyword evidence="1" id="KW-0489">Methyltransferase</keyword>
<evidence type="ECO:0000313" key="11">
    <source>
        <dbReference type="RefSeq" id="XP_027084160.1"/>
    </source>
</evidence>
<dbReference type="GO" id="GO:0046983">
    <property type="term" value="F:protein dimerization activity"/>
    <property type="evidence" value="ECO:0007669"/>
    <property type="project" value="InterPro"/>
</dbReference>
<dbReference type="Gene3D" id="3.40.50.150">
    <property type="entry name" value="Vaccinia Virus protein VP39"/>
    <property type="match status" value="1"/>
</dbReference>
<keyword evidence="10" id="KW-1185">Reference proteome</keyword>
<dbReference type="AlphaFoldDB" id="A0A6P6U248"/>
<proteinExistence type="inferred from homology"/>
<dbReference type="RefSeq" id="XP_027084160.1">
    <property type="nucleotide sequence ID" value="XM_027228359.2"/>
</dbReference>
<dbReference type="InterPro" id="IPR001077">
    <property type="entry name" value="COMT_C"/>
</dbReference>
<feature type="domain" description="O-methyltransferase dimerisation" evidence="9">
    <location>
        <begin position="29"/>
        <end position="123"/>
    </location>
</feature>
<evidence type="ECO:0000256" key="4">
    <source>
        <dbReference type="ARBA" id="ARBA00034481"/>
    </source>
</evidence>
<dbReference type="Gene3D" id="1.10.10.10">
    <property type="entry name" value="Winged helix-like DNA-binding domain superfamily/Winged helix DNA-binding domain"/>
    <property type="match status" value="1"/>
</dbReference>
<feature type="domain" description="O-methyltransferase C-terminal" evidence="8">
    <location>
        <begin position="146"/>
        <end position="353"/>
    </location>
</feature>
<dbReference type="Proteomes" id="UP001652660">
    <property type="component" value="Chromosome 8c"/>
</dbReference>
<dbReference type="InterPro" id="IPR036388">
    <property type="entry name" value="WH-like_DNA-bd_sf"/>
</dbReference>
<dbReference type="GO" id="GO:0008171">
    <property type="term" value="F:O-methyltransferase activity"/>
    <property type="evidence" value="ECO:0007669"/>
    <property type="project" value="InterPro"/>
</dbReference>
<evidence type="ECO:0000256" key="2">
    <source>
        <dbReference type="ARBA" id="ARBA00022679"/>
    </source>
</evidence>
<dbReference type="InterPro" id="IPR036390">
    <property type="entry name" value="WH_DNA-bd_sf"/>
</dbReference>
<feature type="active site" description="Proton acceptor" evidence="7">
    <location>
        <position position="275"/>
    </location>
</feature>
<accession>A0A6P6U248</accession>
<dbReference type="PANTHER" id="PTHR11746">
    <property type="entry name" value="O-METHYLTRANSFERASE"/>
    <property type="match status" value="1"/>
</dbReference>
<name>A0A6P6U248_COFAR</name>
<dbReference type="SUPFAM" id="SSF46785">
    <property type="entry name" value="Winged helix' DNA-binding domain"/>
    <property type="match status" value="1"/>
</dbReference>
<keyword evidence="3" id="KW-0949">S-adenosyl-L-methionine</keyword>
<reference evidence="10" key="1">
    <citation type="journal article" date="2025" name="Foods">
        <title>Unveiling the Microbial Signatures of Arabica Coffee Cherries: Insights into Ripeness Specific Diversity, Functional Traits, and Implications for Quality and Safety.</title>
        <authorList>
            <consortium name="RefSeq"/>
            <person name="Tenea G.N."/>
            <person name="Cifuentes V."/>
            <person name="Reyes P."/>
            <person name="Cevallos-Vallejos M."/>
        </authorList>
    </citation>
    <scope>NUCLEOTIDE SEQUENCE [LARGE SCALE GENOMIC DNA]</scope>
</reference>
<evidence type="ECO:0000256" key="5">
    <source>
        <dbReference type="ARBA" id="ARBA00070001"/>
    </source>
</evidence>
<dbReference type="GO" id="GO:0032259">
    <property type="term" value="P:methylation"/>
    <property type="evidence" value="ECO:0007669"/>
    <property type="project" value="UniProtKB-KW"/>
</dbReference>
<dbReference type="FunFam" id="3.40.50.150:FF:000061">
    <property type="entry name" value="Caffeic acid O-methyltransferase"/>
    <property type="match status" value="1"/>
</dbReference>
<dbReference type="FunFam" id="1.10.10.10:FF:000357">
    <property type="entry name" value="Caffeic acid 3-O-methyltransferase"/>
    <property type="match status" value="1"/>
</dbReference>
<evidence type="ECO:0000256" key="3">
    <source>
        <dbReference type="ARBA" id="ARBA00022691"/>
    </source>
</evidence>
<dbReference type="OrthoDB" id="1606438at2759"/>
<reference evidence="11" key="2">
    <citation type="submission" date="2025-08" db="UniProtKB">
        <authorList>
            <consortium name="RefSeq"/>
        </authorList>
    </citation>
    <scope>IDENTIFICATION</scope>
    <source>
        <tissue evidence="11">Leaves</tissue>
    </source>
</reference>
<sequence>MESCRVESQHTISGQEEEEEEEQWFSYAMQLMTMMTVPMVLNAAVKLDVLEIIAKAGPGGKLSPSEIVSQMPTKNPDAPVFLDRMLRLLAGYSVLTCSVVDGGAGAHHERRYGLAPVAKYFIKHQYGATLRQLSVYLQNKLLMDSWYQLEASVLEGGNAFKRTHGCALYEYMTKDPTYNEAFDKAMSCHTKVVLEKALECYKGFENLKTLVDVGGALGQAIHMITSKYPDIKGINFDLPHVIELAPSYPGIEHKGGDMFESVPEADAIFMKWILHNWDDEHCVKLLRNCYKALPNDGKVIVVDAIVPVNPENSDAAAKSNMQIDLFMMAVCSPGAKERSELEFRALATKAGFRGIRVECRLFDLWVLEFYK</sequence>
<evidence type="ECO:0000256" key="6">
    <source>
        <dbReference type="ARBA" id="ARBA00075404"/>
    </source>
</evidence>
<dbReference type="Pfam" id="PF08100">
    <property type="entry name" value="Dimerisation"/>
    <property type="match status" value="1"/>
</dbReference>
<dbReference type="PIRSF" id="PIRSF005739">
    <property type="entry name" value="O-mtase"/>
    <property type="match status" value="1"/>
</dbReference>
<dbReference type="GO" id="GO:0009813">
    <property type="term" value="P:flavonoid biosynthetic process"/>
    <property type="evidence" value="ECO:0007669"/>
    <property type="project" value="UniProtKB-ARBA"/>
</dbReference>
<dbReference type="GO" id="GO:0008757">
    <property type="term" value="F:S-adenosylmethionine-dependent methyltransferase activity"/>
    <property type="evidence" value="ECO:0007669"/>
    <property type="project" value="UniProtKB-ARBA"/>
</dbReference>
<dbReference type="InterPro" id="IPR029063">
    <property type="entry name" value="SAM-dependent_MTases_sf"/>
</dbReference>
<organism evidence="10 11">
    <name type="scientific">Coffea arabica</name>
    <name type="common">Arabian coffee</name>
    <dbReference type="NCBI Taxonomy" id="13443"/>
    <lineage>
        <taxon>Eukaryota</taxon>
        <taxon>Viridiplantae</taxon>
        <taxon>Streptophyta</taxon>
        <taxon>Embryophyta</taxon>
        <taxon>Tracheophyta</taxon>
        <taxon>Spermatophyta</taxon>
        <taxon>Magnoliopsida</taxon>
        <taxon>eudicotyledons</taxon>
        <taxon>Gunneridae</taxon>
        <taxon>Pentapetalae</taxon>
        <taxon>asterids</taxon>
        <taxon>lamiids</taxon>
        <taxon>Gentianales</taxon>
        <taxon>Rubiaceae</taxon>
        <taxon>Ixoroideae</taxon>
        <taxon>Gardenieae complex</taxon>
        <taxon>Bertiereae - Coffeeae clade</taxon>
        <taxon>Coffeeae</taxon>
        <taxon>Coffea</taxon>
    </lineage>
</organism>
<evidence type="ECO:0000259" key="8">
    <source>
        <dbReference type="Pfam" id="PF00891"/>
    </source>
</evidence>
<keyword evidence="2" id="KW-0808">Transferase</keyword>